<dbReference type="AlphaFoldDB" id="A0A644Z2T3"/>
<dbReference type="Pfam" id="PF01418">
    <property type="entry name" value="HTH_6"/>
    <property type="match status" value="1"/>
</dbReference>
<protein>
    <recommendedName>
        <fullName evidence="7">HTH-type transcriptional regulator YbbH</fullName>
    </recommendedName>
</protein>
<evidence type="ECO:0000259" key="4">
    <source>
        <dbReference type="PROSITE" id="PS51071"/>
    </source>
</evidence>
<evidence type="ECO:0008006" key="7">
    <source>
        <dbReference type="Google" id="ProtNLM"/>
    </source>
</evidence>
<dbReference type="PANTHER" id="PTHR30514">
    <property type="entry name" value="GLUCOKINASE"/>
    <property type="match status" value="1"/>
</dbReference>
<dbReference type="Pfam" id="PF01380">
    <property type="entry name" value="SIS"/>
    <property type="match status" value="1"/>
</dbReference>
<dbReference type="SUPFAM" id="SSF46689">
    <property type="entry name" value="Homeodomain-like"/>
    <property type="match status" value="1"/>
</dbReference>
<feature type="domain" description="SIS" evidence="5">
    <location>
        <begin position="125"/>
        <end position="271"/>
    </location>
</feature>
<dbReference type="InterPro" id="IPR009057">
    <property type="entry name" value="Homeodomain-like_sf"/>
</dbReference>
<gene>
    <name evidence="6" type="ORF">SDC9_81682</name>
</gene>
<dbReference type="SUPFAM" id="SSF53697">
    <property type="entry name" value="SIS domain"/>
    <property type="match status" value="1"/>
</dbReference>
<proteinExistence type="predicted"/>
<dbReference type="GO" id="GO:1901135">
    <property type="term" value="P:carbohydrate derivative metabolic process"/>
    <property type="evidence" value="ECO:0007669"/>
    <property type="project" value="InterPro"/>
</dbReference>
<dbReference type="Gene3D" id="1.10.10.10">
    <property type="entry name" value="Winged helix-like DNA-binding domain superfamily/Winged helix DNA-binding domain"/>
    <property type="match status" value="1"/>
</dbReference>
<evidence type="ECO:0000259" key="5">
    <source>
        <dbReference type="PROSITE" id="PS51464"/>
    </source>
</evidence>
<dbReference type="EMBL" id="VSSQ01007176">
    <property type="protein sequence ID" value="MPM35092.1"/>
    <property type="molecule type" value="Genomic_DNA"/>
</dbReference>
<feature type="domain" description="HTH rpiR-type" evidence="4">
    <location>
        <begin position="3"/>
        <end position="79"/>
    </location>
</feature>
<dbReference type="PANTHER" id="PTHR30514:SF18">
    <property type="entry name" value="RPIR-FAMILY TRANSCRIPTIONAL REGULATOR"/>
    <property type="match status" value="1"/>
</dbReference>
<dbReference type="InterPro" id="IPR035472">
    <property type="entry name" value="RpiR-like_SIS"/>
</dbReference>
<evidence type="ECO:0000313" key="6">
    <source>
        <dbReference type="EMBL" id="MPM35092.1"/>
    </source>
</evidence>
<dbReference type="InterPro" id="IPR046348">
    <property type="entry name" value="SIS_dom_sf"/>
</dbReference>
<evidence type="ECO:0000256" key="2">
    <source>
        <dbReference type="ARBA" id="ARBA00023125"/>
    </source>
</evidence>
<dbReference type="InterPro" id="IPR000281">
    <property type="entry name" value="HTH_RpiR"/>
</dbReference>
<accession>A0A644Z2T3</accession>
<dbReference type="PROSITE" id="PS51071">
    <property type="entry name" value="HTH_RPIR"/>
    <property type="match status" value="1"/>
</dbReference>
<dbReference type="Gene3D" id="3.40.50.10490">
    <property type="entry name" value="Glucose-6-phosphate isomerase like protein, domain 1"/>
    <property type="match status" value="1"/>
</dbReference>
<keyword evidence="2" id="KW-0238">DNA-binding</keyword>
<dbReference type="CDD" id="cd05013">
    <property type="entry name" value="SIS_RpiR"/>
    <property type="match status" value="1"/>
</dbReference>
<sequence>MELKFISEITTQYDSFTKVFRKIADYILKDYMQLPFLSIQEVANATSVSPASIHRFCIQLGYPGFSAFQREVQVFMQKNLAETESEEYRNWKQSGNSILQKQIDLNTTVLQEMLNEDLAINFDKSVEAIQKAKRVYIIGLRASYGIAALLYNLLHEYMDNVYLLTLGIDDIYDHIANINSDDLLFSIGFKAYTKYTVEIIKQFHKMGAVTITLTDKYTSPLAFNSDICLIPGNTTPSYGFVMAVTIVKALSVAINNIHDPEILKLYERKQDLLLENDILI</sequence>
<reference evidence="6" key="1">
    <citation type="submission" date="2019-08" db="EMBL/GenBank/DDBJ databases">
        <authorList>
            <person name="Kucharzyk K."/>
            <person name="Murdoch R.W."/>
            <person name="Higgins S."/>
            <person name="Loffler F."/>
        </authorList>
    </citation>
    <scope>NUCLEOTIDE SEQUENCE</scope>
</reference>
<dbReference type="GO" id="GO:0003677">
    <property type="term" value="F:DNA binding"/>
    <property type="evidence" value="ECO:0007669"/>
    <property type="project" value="UniProtKB-KW"/>
</dbReference>
<dbReference type="PROSITE" id="PS51464">
    <property type="entry name" value="SIS"/>
    <property type="match status" value="1"/>
</dbReference>
<dbReference type="InterPro" id="IPR047640">
    <property type="entry name" value="RpiR-like"/>
</dbReference>
<dbReference type="GO" id="GO:0003700">
    <property type="term" value="F:DNA-binding transcription factor activity"/>
    <property type="evidence" value="ECO:0007669"/>
    <property type="project" value="InterPro"/>
</dbReference>
<keyword evidence="1" id="KW-0805">Transcription regulation</keyword>
<organism evidence="6">
    <name type="scientific">bioreactor metagenome</name>
    <dbReference type="NCBI Taxonomy" id="1076179"/>
    <lineage>
        <taxon>unclassified sequences</taxon>
        <taxon>metagenomes</taxon>
        <taxon>ecological metagenomes</taxon>
    </lineage>
</organism>
<dbReference type="InterPro" id="IPR001347">
    <property type="entry name" value="SIS_dom"/>
</dbReference>
<dbReference type="InterPro" id="IPR036388">
    <property type="entry name" value="WH-like_DNA-bd_sf"/>
</dbReference>
<dbReference type="GO" id="GO:0097367">
    <property type="term" value="F:carbohydrate derivative binding"/>
    <property type="evidence" value="ECO:0007669"/>
    <property type="project" value="InterPro"/>
</dbReference>
<comment type="caution">
    <text evidence="6">The sequence shown here is derived from an EMBL/GenBank/DDBJ whole genome shotgun (WGS) entry which is preliminary data.</text>
</comment>
<evidence type="ECO:0000256" key="1">
    <source>
        <dbReference type="ARBA" id="ARBA00023015"/>
    </source>
</evidence>
<name>A0A644Z2T3_9ZZZZ</name>
<evidence type="ECO:0000256" key="3">
    <source>
        <dbReference type="ARBA" id="ARBA00023163"/>
    </source>
</evidence>
<keyword evidence="3" id="KW-0804">Transcription</keyword>